<dbReference type="InterPro" id="IPR018641">
    <property type="entry name" value="Trfase_1_rSAM/seldom-assoc"/>
</dbReference>
<name>A0A931E598_9BACT</name>
<reference evidence="1" key="1">
    <citation type="submission" date="2020-11" db="EMBL/GenBank/DDBJ databases">
        <title>Bacterial whole genome sequence for Panacibacter sp. DH6.</title>
        <authorList>
            <person name="Le V."/>
            <person name="Ko S."/>
            <person name="Ahn C.-Y."/>
            <person name="Oh H.-M."/>
        </authorList>
    </citation>
    <scope>NUCLEOTIDE SEQUENCE</scope>
    <source>
        <strain evidence="1">DH6</strain>
    </source>
</reference>
<dbReference type="Pfam" id="PF09837">
    <property type="entry name" value="DUF2064"/>
    <property type="match status" value="1"/>
</dbReference>
<dbReference type="Proteomes" id="UP000628448">
    <property type="component" value="Unassembled WGS sequence"/>
</dbReference>
<dbReference type="AlphaFoldDB" id="A0A931E598"/>
<gene>
    <name evidence="1" type="ORF">I5907_04750</name>
</gene>
<dbReference type="Gene3D" id="3.90.550.10">
    <property type="entry name" value="Spore Coat Polysaccharide Biosynthesis Protein SpsA, Chain A"/>
    <property type="match status" value="1"/>
</dbReference>
<evidence type="ECO:0000313" key="1">
    <source>
        <dbReference type="EMBL" id="MBG9375530.1"/>
    </source>
</evidence>
<comment type="caution">
    <text evidence="1">The sequence shown here is derived from an EMBL/GenBank/DDBJ whole genome shotgun (WGS) entry which is preliminary data.</text>
</comment>
<dbReference type="PANTHER" id="PTHR36529:SF1">
    <property type="entry name" value="GLYCOSYLTRANSFERASE"/>
    <property type="match status" value="1"/>
</dbReference>
<dbReference type="InterPro" id="IPR029044">
    <property type="entry name" value="Nucleotide-diphossugar_trans"/>
</dbReference>
<evidence type="ECO:0000313" key="2">
    <source>
        <dbReference type="Proteomes" id="UP000628448"/>
    </source>
</evidence>
<dbReference type="PANTHER" id="PTHR36529">
    <property type="entry name" value="SLL1095 PROTEIN"/>
    <property type="match status" value="1"/>
</dbReference>
<accession>A0A931E598</accession>
<organism evidence="1 2">
    <name type="scientific">Panacibacter microcysteis</name>
    <dbReference type="NCBI Taxonomy" id="2793269"/>
    <lineage>
        <taxon>Bacteria</taxon>
        <taxon>Pseudomonadati</taxon>
        <taxon>Bacteroidota</taxon>
        <taxon>Chitinophagia</taxon>
        <taxon>Chitinophagales</taxon>
        <taxon>Chitinophagaceae</taxon>
        <taxon>Panacibacter</taxon>
    </lineage>
</organism>
<protein>
    <submittedName>
        <fullName evidence="1">DUF2064 domain-containing protein</fullName>
    </submittedName>
</protein>
<dbReference type="RefSeq" id="WP_196989577.1">
    <property type="nucleotide sequence ID" value="NZ_JADWYR010000001.1"/>
</dbReference>
<proteinExistence type="predicted"/>
<keyword evidence="2" id="KW-1185">Reference proteome</keyword>
<sequence>MKAALIILVHDPIICRVKTGSIDMITNQENSLIRRQLLQHTRRITSELNADKFLFLKANADNDDVWLKGNYIKRLQRGRGRGEIITNAFETVFSMGYTRVVMIGSDSIESETIHIIQAFNNLNTYDVVVSPVEDKAYYLLGLKKFQPQLFKNKMWNTSLLLQQTLHTIDELKLTYHLQQVINDVEEEKEQYLLQHRQ</sequence>
<dbReference type="EMBL" id="JADWYR010000001">
    <property type="protein sequence ID" value="MBG9375530.1"/>
    <property type="molecule type" value="Genomic_DNA"/>
</dbReference>
<dbReference type="SUPFAM" id="SSF53448">
    <property type="entry name" value="Nucleotide-diphospho-sugar transferases"/>
    <property type="match status" value="1"/>
</dbReference>